<dbReference type="InterPro" id="IPR048067">
    <property type="entry name" value="BREX_3_BrxF"/>
</dbReference>
<reference evidence="1" key="1">
    <citation type="submission" date="2023-03" db="EMBL/GenBank/DDBJ databases">
        <title>MT1 and MT2 Draft Genomes of Novel Species.</title>
        <authorList>
            <person name="Venkateswaran K."/>
        </authorList>
    </citation>
    <scope>NUCLEOTIDE SEQUENCE</scope>
    <source>
        <strain evidence="1">F6_3S_P_2</strain>
    </source>
</reference>
<accession>A0ABT8JSQ1</accession>
<dbReference type="RefSeq" id="WP_301244124.1">
    <property type="nucleotide sequence ID" value="NZ_JAROCC010000009.1"/>
</dbReference>
<dbReference type="EMBL" id="JAROCC010000009">
    <property type="protein sequence ID" value="MDN4608199.1"/>
    <property type="molecule type" value="Genomic_DNA"/>
</dbReference>
<comment type="caution">
    <text evidence="1">The sequence shown here is derived from an EMBL/GenBank/DDBJ whole genome shotgun (WGS) entry which is preliminary data.</text>
</comment>
<dbReference type="Proteomes" id="UP001175097">
    <property type="component" value="Unassembled WGS sequence"/>
</dbReference>
<dbReference type="NCBIfam" id="NF033453">
    <property type="entry name" value="BREX_3_BrxF"/>
    <property type="match status" value="1"/>
</dbReference>
<organism evidence="1 2">
    <name type="scientific">Sporosarcina highlanderae</name>
    <dbReference type="NCBI Taxonomy" id="3035916"/>
    <lineage>
        <taxon>Bacteria</taxon>
        <taxon>Bacillati</taxon>
        <taxon>Bacillota</taxon>
        <taxon>Bacilli</taxon>
        <taxon>Bacillales</taxon>
        <taxon>Caryophanaceae</taxon>
        <taxon>Sporosarcina</taxon>
    </lineage>
</organism>
<gene>
    <name evidence="1" type="primary">brxF</name>
    <name evidence="1" type="ORF">P5G49_12050</name>
</gene>
<keyword evidence="2" id="KW-1185">Reference proteome</keyword>
<proteinExistence type="predicted"/>
<name>A0ABT8JSQ1_9BACL</name>
<evidence type="ECO:0000313" key="1">
    <source>
        <dbReference type="EMBL" id="MDN4608199.1"/>
    </source>
</evidence>
<protein>
    <submittedName>
        <fullName evidence="1">BREX-3 system P-loop-containing protein BrxF</fullName>
    </submittedName>
</protein>
<evidence type="ECO:0000313" key="2">
    <source>
        <dbReference type="Proteomes" id="UP001175097"/>
    </source>
</evidence>
<sequence length="150" mass="17655">MNLKQIQKLQEILPEINKQYHRQVYVHDSKDGKTVLGFSEQHDIPYINLNIEFSRLLKGIPQTRRLYKVTDFFNKTINSYTENTICIDYYELLFDPSLSVNPFDLFKNASRNKTLVIALRGKLTEQEFIHAEPVHPEYTKFPIHGTLVIK</sequence>